<reference evidence="6 7" key="2">
    <citation type="journal article" date="2012" name="Stand. Genomic Sci.">
        <title>Complete genome sequence of the sulfate-reducing firmicute Desulfotomaculum ruminis type strain (DL(T)).</title>
        <authorList>
            <person name="Spring S."/>
            <person name="Visser M."/>
            <person name="Lu M."/>
            <person name="Copeland A."/>
            <person name="Lapidus A."/>
            <person name="Lucas S."/>
            <person name="Cheng J.F."/>
            <person name="Han C."/>
            <person name="Tapia R."/>
            <person name="Goodwin L.A."/>
            <person name="Pitluck S."/>
            <person name="Ivanova N."/>
            <person name="Land M."/>
            <person name="Hauser L."/>
            <person name="Larimer F."/>
            <person name="Rohde M."/>
            <person name="Goker M."/>
            <person name="Detter J.C."/>
            <person name="Kyrpides N.C."/>
            <person name="Woyke T."/>
            <person name="Schaap P.J."/>
            <person name="Plugge C.M."/>
            <person name="Muyzer G."/>
            <person name="Kuever J."/>
            <person name="Pereira I.A."/>
            <person name="Parshina S.N."/>
            <person name="Bernier-Latmani R."/>
            <person name="Stams A.J."/>
            <person name="Klenk H.P."/>
        </authorList>
    </citation>
    <scope>NUCLEOTIDE SEQUENCE [LARGE SCALE GENOMIC DNA]</scope>
    <source>
        <strain evidence="7">ATCC 23193 / DSM 2154 / NCIB 8452 / DL</strain>
    </source>
</reference>
<dbReference type="EMBL" id="CP002780">
    <property type="protein sequence ID" value="AEG60784.1"/>
    <property type="molecule type" value="Genomic_DNA"/>
</dbReference>
<evidence type="ECO:0000256" key="1">
    <source>
        <dbReference type="ARBA" id="ARBA00012928"/>
    </source>
</evidence>
<dbReference type="HOGENOM" id="CLU_023643_3_0_9"/>
<feature type="binding site" evidence="4">
    <location>
        <position position="151"/>
    </location>
    <ligand>
        <name>Zn(2+)</name>
        <dbReference type="ChEBI" id="CHEBI:29105"/>
    </ligand>
</feature>
<dbReference type="PANTHER" id="PTHR11085">
    <property type="entry name" value="NAD-DEPENDENT PROTEIN DEACYLASE SIRTUIN-5, MITOCHONDRIAL-RELATED"/>
    <property type="match status" value="1"/>
</dbReference>
<dbReference type="SUPFAM" id="SSF52467">
    <property type="entry name" value="DHS-like NAD/FAD-binding domain"/>
    <property type="match status" value="1"/>
</dbReference>
<reference evidence="7" key="1">
    <citation type="submission" date="2011-05" db="EMBL/GenBank/DDBJ databases">
        <title>Complete sequence of Desulfotomaculum ruminis DSM 2154.</title>
        <authorList>
            <person name="Lucas S."/>
            <person name="Copeland A."/>
            <person name="Lapidus A."/>
            <person name="Cheng J.-F."/>
            <person name="Goodwin L."/>
            <person name="Pitluck S."/>
            <person name="Lu M."/>
            <person name="Detter J.C."/>
            <person name="Han C."/>
            <person name="Tapia R."/>
            <person name="Land M."/>
            <person name="Hauser L."/>
            <person name="Kyrpides N."/>
            <person name="Ivanova N."/>
            <person name="Mikhailova N."/>
            <person name="Pagani I."/>
            <person name="Stams A.J.M."/>
            <person name="Plugge C.M."/>
            <person name="Muyzer G."/>
            <person name="Kuever J."/>
            <person name="Parshina S.N."/>
            <person name="Ivanova A.E."/>
            <person name="Nazina T.N."/>
            <person name="Brambilla E."/>
            <person name="Spring S."/>
            <person name="Klenk H.-P."/>
            <person name="Woyke T."/>
        </authorList>
    </citation>
    <scope>NUCLEOTIDE SEQUENCE [LARGE SCALE GENOMIC DNA]</scope>
    <source>
        <strain evidence="7">ATCC 23193 / DSM 2154 / NCIB 8452 / DL</strain>
    </source>
</reference>
<dbReference type="OrthoDB" id="9800582at2"/>
<feature type="binding site" evidence="4">
    <location>
        <position position="130"/>
    </location>
    <ligand>
        <name>Zn(2+)</name>
        <dbReference type="ChEBI" id="CHEBI:29105"/>
    </ligand>
</feature>
<dbReference type="EC" id="2.3.1.286" evidence="1"/>
<dbReference type="PANTHER" id="PTHR11085:SF10">
    <property type="entry name" value="NAD-DEPENDENT PROTEIN DEACYLASE SIRTUIN-5, MITOCHONDRIAL-RELATED"/>
    <property type="match status" value="1"/>
</dbReference>
<dbReference type="eggNOG" id="COG0846">
    <property type="taxonomic scope" value="Bacteria"/>
</dbReference>
<sequence>MNYQQKIDQLVHLIKEAGQVLALTGAGASTESGIPDFRSKESGLWNGMPVEELASIRALRKDPQKFYDFHLRWWEVCLGAKPNDTHYALAKLEQTGWLLGIITQNIDGLHQKAGSRHLWEVHGHLRTCYCPQCGQEFAINRLKEDYLCPDCGWILRPRVVLFGDPMPKDYFVAEKVLSGCQLLLVVGTSLQVHPVNTLPQRARRMVIINHEPTPWDSSAELVFRESSGKVLTDITKHLAHIPGPYFIK</sequence>
<dbReference type="InterPro" id="IPR026590">
    <property type="entry name" value="Ssirtuin_cat_dom"/>
</dbReference>
<protein>
    <recommendedName>
        <fullName evidence="1">protein acetyllysine N-acetyltransferase</fullName>
        <ecNumber evidence="1">2.3.1.286</ecNumber>
    </recommendedName>
</protein>
<accession>F6DPU5</accession>
<dbReference type="Gene3D" id="3.30.1600.10">
    <property type="entry name" value="SIR2/SIRT2 'Small Domain"/>
    <property type="match status" value="1"/>
</dbReference>
<keyword evidence="3" id="KW-0520">NAD</keyword>
<dbReference type="KEGG" id="dru:Desru_2557"/>
<feature type="active site" description="Proton acceptor" evidence="4">
    <location>
        <position position="122"/>
    </location>
</feature>
<dbReference type="Proteomes" id="UP000009234">
    <property type="component" value="Chromosome"/>
</dbReference>
<evidence type="ECO:0000256" key="4">
    <source>
        <dbReference type="PROSITE-ProRule" id="PRU00236"/>
    </source>
</evidence>
<dbReference type="GO" id="GO:0046872">
    <property type="term" value="F:metal ion binding"/>
    <property type="evidence" value="ECO:0007669"/>
    <property type="project" value="UniProtKB-KW"/>
</dbReference>
<dbReference type="STRING" id="696281.Desru_2557"/>
<dbReference type="InterPro" id="IPR003000">
    <property type="entry name" value="Sirtuin"/>
</dbReference>
<dbReference type="Gene3D" id="3.40.50.1220">
    <property type="entry name" value="TPP-binding domain"/>
    <property type="match status" value="1"/>
</dbReference>
<dbReference type="GO" id="GO:0017136">
    <property type="term" value="F:histone deacetylase activity, NAD-dependent"/>
    <property type="evidence" value="ECO:0007669"/>
    <property type="project" value="TreeGrafter"/>
</dbReference>
<gene>
    <name evidence="6" type="ordered locus">Desru_2557</name>
</gene>
<dbReference type="InterPro" id="IPR050134">
    <property type="entry name" value="NAD-dep_sirtuin_deacylases"/>
</dbReference>
<evidence type="ECO:0000259" key="5">
    <source>
        <dbReference type="PROSITE" id="PS50305"/>
    </source>
</evidence>
<proteinExistence type="predicted"/>
<organism evidence="6 7">
    <name type="scientific">Desulforamulus ruminis (strain ATCC 23193 / DSM 2154 / NCIMB 8452 / DL)</name>
    <name type="common">Desulfotomaculum ruminis</name>
    <dbReference type="NCBI Taxonomy" id="696281"/>
    <lineage>
        <taxon>Bacteria</taxon>
        <taxon>Bacillati</taxon>
        <taxon>Bacillota</taxon>
        <taxon>Clostridia</taxon>
        <taxon>Eubacteriales</taxon>
        <taxon>Peptococcaceae</taxon>
        <taxon>Desulforamulus</taxon>
    </lineage>
</organism>
<dbReference type="InterPro" id="IPR029035">
    <property type="entry name" value="DHS-like_NAD/FAD-binding_dom"/>
</dbReference>
<dbReference type="InterPro" id="IPR026591">
    <property type="entry name" value="Sirtuin_cat_small_dom_sf"/>
</dbReference>
<evidence type="ECO:0000256" key="3">
    <source>
        <dbReference type="ARBA" id="ARBA00023027"/>
    </source>
</evidence>
<keyword evidence="2" id="KW-0808">Transferase</keyword>
<evidence type="ECO:0000313" key="6">
    <source>
        <dbReference type="EMBL" id="AEG60784.1"/>
    </source>
</evidence>
<dbReference type="GO" id="GO:0070403">
    <property type="term" value="F:NAD+ binding"/>
    <property type="evidence" value="ECO:0007669"/>
    <property type="project" value="InterPro"/>
</dbReference>
<dbReference type="RefSeq" id="WP_013842540.1">
    <property type="nucleotide sequence ID" value="NC_015589.1"/>
</dbReference>
<name>F6DPU5_DESRL</name>
<dbReference type="Pfam" id="PF02146">
    <property type="entry name" value="SIR2"/>
    <property type="match status" value="1"/>
</dbReference>
<dbReference type="PROSITE" id="PS50305">
    <property type="entry name" value="SIRTUIN"/>
    <property type="match status" value="1"/>
</dbReference>
<feature type="binding site" evidence="4">
    <location>
        <position position="148"/>
    </location>
    <ligand>
        <name>Zn(2+)</name>
        <dbReference type="ChEBI" id="CHEBI:29105"/>
    </ligand>
</feature>
<keyword evidence="4" id="KW-0479">Metal-binding</keyword>
<keyword evidence="7" id="KW-1185">Reference proteome</keyword>
<feature type="domain" description="Deacetylase sirtuin-type" evidence="5">
    <location>
        <begin position="1"/>
        <end position="248"/>
    </location>
</feature>
<feature type="binding site" evidence="4">
    <location>
        <position position="133"/>
    </location>
    <ligand>
        <name>Zn(2+)</name>
        <dbReference type="ChEBI" id="CHEBI:29105"/>
    </ligand>
</feature>
<dbReference type="AlphaFoldDB" id="F6DPU5"/>
<evidence type="ECO:0000256" key="2">
    <source>
        <dbReference type="ARBA" id="ARBA00022679"/>
    </source>
</evidence>
<keyword evidence="4" id="KW-0862">Zinc</keyword>
<evidence type="ECO:0000313" key="7">
    <source>
        <dbReference type="Proteomes" id="UP000009234"/>
    </source>
</evidence>